<sequence>MLEQHEDQAQSVKSSSSAESRSEKKFRVEAHNAQGQIVKEDLSSEDDEGHLERRSADQSKLEELLKSDFKQEETKRSLNGLKKQQARTRPAL</sequence>
<evidence type="ECO:0000313" key="2">
    <source>
        <dbReference type="EMBL" id="KZV23855.1"/>
    </source>
</evidence>
<keyword evidence="3" id="KW-1185">Reference proteome</keyword>
<proteinExistence type="predicted"/>
<feature type="compositionally biased region" description="Basic and acidic residues" evidence="1">
    <location>
        <begin position="50"/>
        <end position="76"/>
    </location>
</feature>
<dbReference type="AlphaFoldDB" id="A0A2Z7APR4"/>
<evidence type="ECO:0000256" key="1">
    <source>
        <dbReference type="SAM" id="MobiDB-lite"/>
    </source>
</evidence>
<evidence type="ECO:0000313" key="3">
    <source>
        <dbReference type="Proteomes" id="UP000250235"/>
    </source>
</evidence>
<feature type="compositionally biased region" description="Basic and acidic residues" evidence="1">
    <location>
        <begin position="20"/>
        <end position="30"/>
    </location>
</feature>
<feature type="region of interest" description="Disordered" evidence="1">
    <location>
        <begin position="1"/>
        <end position="92"/>
    </location>
</feature>
<dbReference type="EMBL" id="KV013361">
    <property type="protein sequence ID" value="KZV23855.1"/>
    <property type="molecule type" value="Genomic_DNA"/>
</dbReference>
<reference evidence="2 3" key="1">
    <citation type="journal article" date="2015" name="Proc. Natl. Acad. Sci. U.S.A.">
        <title>The resurrection genome of Boea hygrometrica: A blueprint for survival of dehydration.</title>
        <authorList>
            <person name="Xiao L."/>
            <person name="Yang G."/>
            <person name="Zhang L."/>
            <person name="Yang X."/>
            <person name="Zhao S."/>
            <person name="Ji Z."/>
            <person name="Zhou Q."/>
            <person name="Hu M."/>
            <person name="Wang Y."/>
            <person name="Chen M."/>
            <person name="Xu Y."/>
            <person name="Jin H."/>
            <person name="Xiao X."/>
            <person name="Hu G."/>
            <person name="Bao F."/>
            <person name="Hu Y."/>
            <person name="Wan P."/>
            <person name="Li L."/>
            <person name="Deng X."/>
            <person name="Kuang T."/>
            <person name="Xiang C."/>
            <person name="Zhu J.K."/>
            <person name="Oliver M.J."/>
            <person name="He Y."/>
        </authorList>
    </citation>
    <scope>NUCLEOTIDE SEQUENCE [LARGE SCALE GENOMIC DNA]</scope>
    <source>
        <strain evidence="3">cv. XS01</strain>
    </source>
</reference>
<accession>A0A2Z7APR4</accession>
<organism evidence="2 3">
    <name type="scientific">Dorcoceras hygrometricum</name>
    <dbReference type="NCBI Taxonomy" id="472368"/>
    <lineage>
        <taxon>Eukaryota</taxon>
        <taxon>Viridiplantae</taxon>
        <taxon>Streptophyta</taxon>
        <taxon>Embryophyta</taxon>
        <taxon>Tracheophyta</taxon>
        <taxon>Spermatophyta</taxon>
        <taxon>Magnoliopsida</taxon>
        <taxon>eudicotyledons</taxon>
        <taxon>Gunneridae</taxon>
        <taxon>Pentapetalae</taxon>
        <taxon>asterids</taxon>
        <taxon>lamiids</taxon>
        <taxon>Lamiales</taxon>
        <taxon>Gesneriaceae</taxon>
        <taxon>Didymocarpoideae</taxon>
        <taxon>Trichosporeae</taxon>
        <taxon>Loxocarpinae</taxon>
        <taxon>Dorcoceras</taxon>
    </lineage>
</organism>
<dbReference type="Proteomes" id="UP000250235">
    <property type="component" value="Unassembled WGS sequence"/>
</dbReference>
<name>A0A2Z7APR4_9LAMI</name>
<protein>
    <submittedName>
        <fullName evidence="2">Uncharacterized protein</fullName>
    </submittedName>
</protein>
<gene>
    <name evidence="2" type="ORF">F511_26849</name>
</gene>
<feature type="compositionally biased region" description="Low complexity" evidence="1">
    <location>
        <begin position="9"/>
        <end position="19"/>
    </location>
</feature>